<feature type="compositionally biased region" description="Acidic residues" evidence="1">
    <location>
        <begin position="344"/>
        <end position="360"/>
    </location>
</feature>
<keyword evidence="2" id="KW-1185">Reference proteome</keyword>
<protein>
    <recommendedName>
        <fullName evidence="4">DUF4378 domain-containing protein</fullName>
    </recommendedName>
</protein>
<dbReference type="PANTHER" id="PTHR33623">
    <property type="entry name" value="OS04G0572500 PROTEIN"/>
    <property type="match status" value="1"/>
</dbReference>
<name>A0A9R0JRH7_SPIOL</name>
<evidence type="ECO:0000313" key="3">
    <source>
        <dbReference type="RefSeq" id="XP_021844451.2"/>
    </source>
</evidence>
<reference evidence="2" key="1">
    <citation type="journal article" date="2021" name="Nat. Commun.">
        <title>Genomic analyses provide insights into spinach domestication and the genetic basis of agronomic traits.</title>
        <authorList>
            <person name="Cai X."/>
            <person name="Sun X."/>
            <person name="Xu C."/>
            <person name="Sun H."/>
            <person name="Wang X."/>
            <person name="Ge C."/>
            <person name="Zhang Z."/>
            <person name="Wang Q."/>
            <person name="Fei Z."/>
            <person name="Jiao C."/>
            <person name="Wang Q."/>
        </authorList>
    </citation>
    <scope>NUCLEOTIDE SEQUENCE [LARGE SCALE GENOMIC DNA]</scope>
    <source>
        <strain evidence="2">cv. Varoflay</strain>
    </source>
</reference>
<dbReference type="RefSeq" id="XP_021844451.2">
    <property type="nucleotide sequence ID" value="XM_021988759.2"/>
</dbReference>
<dbReference type="KEGG" id="soe:110784320"/>
<proteinExistence type="predicted"/>
<feature type="compositionally biased region" description="Low complexity" evidence="1">
    <location>
        <begin position="178"/>
        <end position="193"/>
    </location>
</feature>
<gene>
    <name evidence="3" type="primary">LOC110784320</name>
</gene>
<feature type="region of interest" description="Disordered" evidence="1">
    <location>
        <begin position="170"/>
        <end position="200"/>
    </location>
</feature>
<evidence type="ECO:0000256" key="1">
    <source>
        <dbReference type="SAM" id="MobiDB-lite"/>
    </source>
</evidence>
<dbReference type="Proteomes" id="UP000813463">
    <property type="component" value="Chromosome 6"/>
</dbReference>
<dbReference type="GeneID" id="110784320"/>
<dbReference type="AlphaFoldDB" id="A0A9R0JRH7"/>
<organism evidence="2 3">
    <name type="scientific">Spinacia oleracea</name>
    <name type="common">Spinach</name>
    <dbReference type="NCBI Taxonomy" id="3562"/>
    <lineage>
        <taxon>Eukaryota</taxon>
        <taxon>Viridiplantae</taxon>
        <taxon>Streptophyta</taxon>
        <taxon>Embryophyta</taxon>
        <taxon>Tracheophyta</taxon>
        <taxon>Spermatophyta</taxon>
        <taxon>Magnoliopsida</taxon>
        <taxon>eudicotyledons</taxon>
        <taxon>Gunneridae</taxon>
        <taxon>Pentapetalae</taxon>
        <taxon>Caryophyllales</taxon>
        <taxon>Chenopodiaceae</taxon>
        <taxon>Chenopodioideae</taxon>
        <taxon>Anserineae</taxon>
        <taxon>Spinacia</taxon>
    </lineage>
</organism>
<reference evidence="3" key="2">
    <citation type="submission" date="2025-08" db="UniProtKB">
        <authorList>
            <consortium name="RefSeq"/>
        </authorList>
    </citation>
    <scope>IDENTIFICATION</scope>
    <source>
        <tissue evidence="3">Leaf</tissue>
    </source>
</reference>
<evidence type="ECO:0000313" key="2">
    <source>
        <dbReference type="Proteomes" id="UP000813463"/>
    </source>
</evidence>
<accession>A0A9R0JRH7</accession>
<dbReference type="PANTHER" id="PTHR33623:SF4">
    <property type="entry name" value="DUF4378 DOMAIN-CONTAINING PROTEIN"/>
    <property type="match status" value="1"/>
</dbReference>
<sequence>MALVVSTFCGGEEKERRSSSFRKPWMLKDYLGDDLSSCSSNGFRSFPRRQCCAAVRGIIEKEVIRNGRNNNTKKRMLVKNRSISSTLQRASMAVINAVKLLPFNSPAKNAVDSGEGKRFLPRSFSKKLFRRSFFWKKERSNNVVVVRKKKKDDHDDEIERWISSGVVGKEKYQPSDLSNDTTVTMTSVSNNSDGKSDSSWSDLTFTSDSLTCSSENDTVERREKMEEVSKRVGVIAGEDSVEPAVAKENMWFNEEVEKEQSSPISVLDFPYNNEEEGSSPFTLRVSRLKGTKERLMEKLGRFECLAGLEPINLESLISSQKIEDRSPKHSILPCSTPSYILSSESEEDEEEDEEEEEESHESEVERQAQQLLIITKSRIPSKNYNFELFENVLLDFFRENVTQKANESLLQAAEGWINGHYDTLILGWEVKDKRQAYIKDMEEGGWWPRDTTLETEEVATKLGDEVMAHLIDELMVEYCSS</sequence>
<evidence type="ECO:0008006" key="4">
    <source>
        <dbReference type="Google" id="ProtNLM"/>
    </source>
</evidence>
<feature type="region of interest" description="Disordered" evidence="1">
    <location>
        <begin position="327"/>
        <end position="366"/>
    </location>
</feature>